<dbReference type="CDD" id="cd03230">
    <property type="entry name" value="ABC_DR_subfamily_A"/>
    <property type="match status" value="1"/>
</dbReference>
<proteinExistence type="inferred from homology"/>
<evidence type="ECO:0000256" key="1">
    <source>
        <dbReference type="ARBA" id="ARBA00005417"/>
    </source>
</evidence>
<comment type="caution">
    <text evidence="6">The sequence shown here is derived from an EMBL/GenBank/DDBJ whole genome shotgun (WGS) entry which is preliminary data.</text>
</comment>
<evidence type="ECO:0000313" key="6">
    <source>
        <dbReference type="EMBL" id="MZP30873.1"/>
    </source>
</evidence>
<dbReference type="Pfam" id="PF00005">
    <property type="entry name" value="ABC_tran"/>
    <property type="match status" value="1"/>
</dbReference>
<keyword evidence="4 6" id="KW-0067">ATP-binding</keyword>
<dbReference type="Gene3D" id="3.40.50.300">
    <property type="entry name" value="P-loop containing nucleotide triphosphate hydrolases"/>
    <property type="match status" value="1"/>
</dbReference>
<dbReference type="Proteomes" id="UP000463470">
    <property type="component" value="Unassembled WGS sequence"/>
</dbReference>
<evidence type="ECO:0000256" key="4">
    <source>
        <dbReference type="ARBA" id="ARBA00022840"/>
    </source>
</evidence>
<dbReference type="AlphaFoldDB" id="A0A845L3L5"/>
<name>A0A845L3L5_9FIRM</name>
<dbReference type="OrthoDB" id="9804819at2"/>
<dbReference type="PANTHER" id="PTHR43335:SF3">
    <property type="entry name" value="ABC TRANSPORTER"/>
    <property type="match status" value="1"/>
</dbReference>
<gene>
    <name evidence="6" type="ORF">GTO91_14230</name>
</gene>
<evidence type="ECO:0000256" key="3">
    <source>
        <dbReference type="ARBA" id="ARBA00022741"/>
    </source>
</evidence>
<evidence type="ECO:0000256" key="2">
    <source>
        <dbReference type="ARBA" id="ARBA00022448"/>
    </source>
</evidence>
<keyword evidence="7" id="KW-1185">Reference proteome</keyword>
<dbReference type="SUPFAM" id="SSF52540">
    <property type="entry name" value="P-loop containing nucleoside triphosphate hydrolases"/>
    <property type="match status" value="1"/>
</dbReference>
<dbReference type="InterPro" id="IPR027417">
    <property type="entry name" value="P-loop_NTPase"/>
</dbReference>
<keyword evidence="3" id="KW-0547">Nucleotide-binding</keyword>
<reference evidence="6 7" key="1">
    <citation type="submission" date="2020-01" db="EMBL/GenBank/DDBJ databases">
        <title>Whole-genome sequence of Heliobacterium undosum DSM 13378.</title>
        <authorList>
            <person name="Kyndt J.A."/>
            <person name="Meyer T.E."/>
        </authorList>
    </citation>
    <scope>NUCLEOTIDE SEQUENCE [LARGE SCALE GENOMIC DNA]</scope>
    <source>
        <strain evidence="6 7">DSM 13378</strain>
    </source>
</reference>
<accession>A0A845L3L5</accession>
<dbReference type="GO" id="GO:0016887">
    <property type="term" value="F:ATP hydrolysis activity"/>
    <property type="evidence" value="ECO:0007669"/>
    <property type="project" value="InterPro"/>
</dbReference>
<feature type="domain" description="ABC transporter" evidence="5">
    <location>
        <begin position="2"/>
        <end position="232"/>
    </location>
</feature>
<protein>
    <submittedName>
        <fullName evidence="6">ATP-binding cassette domain-containing protein</fullName>
    </submittedName>
</protein>
<dbReference type="InterPro" id="IPR003593">
    <property type="entry name" value="AAA+_ATPase"/>
</dbReference>
<dbReference type="GO" id="GO:0005524">
    <property type="term" value="F:ATP binding"/>
    <property type="evidence" value="ECO:0007669"/>
    <property type="project" value="UniProtKB-KW"/>
</dbReference>
<dbReference type="Pfam" id="PF13732">
    <property type="entry name" value="DrrA1-3_C"/>
    <property type="match status" value="1"/>
</dbReference>
<dbReference type="PANTHER" id="PTHR43335">
    <property type="entry name" value="ABC TRANSPORTER, ATP-BINDING PROTEIN"/>
    <property type="match status" value="1"/>
</dbReference>
<dbReference type="RefSeq" id="WP_161259391.1">
    <property type="nucleotide sequence ID" value="NZ_WXEY01000020.1"/>
</dbReference>
<sequence>MIRLVDINMAFGSVQAVKDLNLEIGEGTIFGFVGPNGAGKSTTMLILATLLRPTSGQAFIDGFDVVRQPREARRRIGYMPDFFGVYDNLKAAEYLDFYAACQGIPPVERPGITTRLLTLVDLADKADVYVDSLSRGMKQRLGLARCLVHDPPALILDEPASGLDPRARVELREILKRLREMGKTVLISSHILPELAEMCDDIGILDKGRLVARGSVAAIRSRVQGRRSIRIRLKGQVEPSPVGEQLRSHPAVVGVTADKDEWIVAIDGGDDVQAEVLRGLIEKGLPVLSFAEAGSNLEAIFMEITGEAEG</sequence>
<dbReference type="SMART" id="SM00382">
    <property type="entry name" value="AAA"/>
    <property type="match status" value="1"/>
</dbReference>
<keyword evidence="2" id="KW-0813">Transport</keyword>
<dbReference type="InterPro" id="IPR003439">
    <property type="entry name" value="ABC_transporter-like_ATP-bd"/>
</dbReference>
<dbReference type="EMBL" id="WXEY01000020">
    <property type="protein sequence ID" value="MZP30873.1"/>
    <property type="molecule type" value="Genomic_DNA"/>
</dbReference>
<dbReference type="PROSITE" id="PS50893">
    <property type="entry name" value="ABC_TRANSPORTER_2"/>
    <property type="match status" value="1"/>
</dbReference>
<organism evidence="6 7">
    <name type="scientific">Heliomicrobium undosum</name>
    <dbReference type="NCBI Taxonomy" id="121734"/>
    <lineage>
        <taxon>Bacteria</taxon>
        <taxon>Bacillati</taxon>
        <taxon>Bacillota</taxon>
        <taxon>Clostridia</taxon>
        <taxon>Eubacteriales</taxon>
        <taxon>Heliobacteriaceae</taxon>
        <taxon>Heliomicrobium</taxon>
    </lineage>
</organism>
<comment type="similarity">
    <text evidence="1">Belongs to the ABC transporter superfamily.</text>
</comment>
<dbReference type="InterPro" id="IPR025302">
    <property type="entry name" value="DrrA1/2-like_C"/>
</dbReference>
<evidence type="ECO:0000313" key="7">
    <source>
        <dbReference type="Proteomes" id="UP000463470"/>
    </source>
</evidence>
<evidence type="ECO:0000259" key="5">
    <source>
        <dbReference type="PROSITE" id="PS50893"/>
    </source>
</evidence>